<evidence type="ECO:0000313" key="5">
    <source>
        <dbReference type="EnsemblPlants" id="ONIVA01G09360.1"/>
    </source>
</evidence>
<dbReference type="PANTHER" id="PTHR31739">
    <property type="entry name" value="ENT-COPALYL DIPHOSPHATE SYNTHASE, CHLOROPLASTIC"/>
    <property type="match status" value="1"/>
</dbReference>
<dbReference type="AlphaFoldDB" id="A0A0E0FIG1"/>
<dbReference type="GO" id="GO:0009507">
    <property type="term" value="C:chloroplast"/>
    <property type="evidence" value="ECO:0007669"/>
    <property type="project" value="TreeGrafter"/>
</dbReference>
<evidence type="ECO:0000313" key="6">
    <source>
        <dbReference type="Proteomes" id="UP000006591"/>
    </source>
</evidence>
<dbReference type="FunFam" id="1.50.10.130:FF:000007">
    <property type="match status" value="1"/>
</dbReference>
<evidence type="ECO:0008006" key="7">
    <source>
        <dbReference type="Google" id="ProtNLM"/>
    </source>
</evidence>
<organism evidence="5">
    <name type="scientific">Oryza nivara</name>
    <name type="common">Indian wild rice</name>
    <name type="synonym">Oryza sativa f. spontanea</name>
    <dbReference type="NCBI Taxonomy" id="4536"/>
    <lineage>
        <taxon>Eukaryota</taxon>
        <taxon>Viridiplantae</taxon>
        <taxon>Streptophyta</taxon>
        <taxon>Embryophyta</taxon>
        <taxon>Tracheophyta</taxon>
        <taxon>Spermatophyta</taxon>
        <taxon>Magnoliopsida</taxon>
        <taxon>Liliopsida</taxon>
        <taxon>Poales</taxon>
        <taxon>Poaceae</taxon>
        <taxon>BOP clade</taxon>
        <taxon>Oryzoideae</taxon>
        <taxon>Oryzeae</taxon>
        <taxon>Oryzinae</taxon>
        <taxon>Oryza</taxon>
    </lineage>
</organism>
<keyword evidence="3" id="KW-0460">Magnesium</keyword>
<proteinExistence type="predicted"/>
<reference evidence="5" key="2">
    <citation type="submission" date="2018-04" db="EMBL/GenBank/DDBJ databases">
        <title>OnivRS2 (Oryza nivara Reference Sequence Version 2).</title>
        <authorList>
            <person name="Zhang J."/>
            <person name="Kudrna D."/>
            <person name="Lee S."/>
            <person name="Talag J."/>
            <person name="Rajasekar S."/>
            <person name="Welchert J."/>
            <person name="Hsing Y.-I."/>
            <person name="Wing R.A."/>
        </authorList>
    </citation>
    <scope>NUCLEOTIDE SEQUENCE [LARGE SCALE GENOMIC DNA]</scope>
</reference>
<sequence length="349" mass="40162">MQILICANARPHLALLDRRRWSPAWDRRRPDHHTRMHARRPRDKEQSKGIVYCKAKETQETVDRRSGGKDELRDMEEMVNTIRVMLRTMGDGEISASAYDTAWVALVKNHNGSDSPQFPSTIDWISHNQLPDGSWGDDLCFLVHDRLLNTLACVIALMEWKVHGDKREKGLSFIRENIWRLAQEEEAWMPVGFEITFPSLLEIAKDLALDIPYDDPALHKIYAQRELKLKKIPREILHSLSTSLLLSIEGLRGLDWKRLLKLQLSDGSFLSSPAATAYVLMQTGDKKCLEFLDGIVSKFHGGEYTFRHWTKEGVTYNWHSSVKDIDTGSMAFRLLRLHGYSVSPRVDLE</sequence>
<protein>
    <recommendedName>
        <fullName evidence="7">Terpene synthase N-terminal domain-containing protein</fullName>
    </recommendedName>
</protein>
<dbReference type="GO" id="GO:0000287">
    <property type="term" value="F:magnesium ion binding"/>
    <property type="evidence" value="ECO:0007669"/>
    <property type="project" value="TreeGrafter"/>
</dbReference>
<dbReference type="Gene3D" id="1.50.10.130">
    <property type="entry name" value="Terpene synthase, N-terminal domain"/>
    <property type="match status" value="2"/>
</dbReference>
<dbReference type="InterPro" id="IPR050148">
    <property type="entry name" value="Terpene_synthase-like"/>
</dbReference>
<dbReference type="Gramene" id="ONIVA01G09360.1">
    <property type="protein sequence ID" value="ONIVA01G09360.1"/>
    <property type="gene ID" value="ONIVA01G09360"/>
</dbReference>
<evidence type="ECO:0000256" key="3">
    <source>
        <dbReference type="ARBA" id="ARBA00022842"/>
    </source>
</evidence>
<evidence type="ECO:0000256" key="4">
    <source>
        <dbReference type="SAM" id="MobiDB-lite"/>
    </source>
</evidence>
<dbReference type="Gene3D" id="1.50.10.160">
    <property type="match status" value="1"/>
</dbReference>
<name>A0A0E0FIG1_ORYNI</name>
<dbReference type="OMA" id="TYNWHSS"/>
<keyword evidence="2" id="KW-0479">Metal-binding</keyword>
<dbReference type="InterPro" id="IPR036965">
    <property type="entry name" value="Terpene_synth_N_sf"/>
</dbReference>
<dbReference type="GO" id="GO:0009686">
    <property type="term" value="P:gibberellin biosynthetic process"/>
    <property type="evidence" value="ECO:0007669"/>
    <property type="project" value="TreeGrafter"/>
</dbReference>
<dbReference type="FunFam" id="1.50.10.160:FF:000001">
    <property type="entry name" value="Ent-copalyl diphosphate synthase"/>
    <property type="match status" value="1"/>
</dbReference>
<evidence type="ECO:0000256" key="1">
    <source>
        <dbReference type="ARBA" id="ARBA00001946"/>
    </source>
</evidence>
<dbReference type="SFLD" id="SFLDG01014">
    <property type="entry name" value="Terpene_Cyclase_Like_1_N-term"/>
    <property type="match status" value="1"/>
</dbReference>
<accession>A0A0E0FIG1</accession>
<dbReference type="PANTHER" id="PTHR31739:SF4">
    <property type="entry name" value="ENT-COPALYL DIPHOSPHATE SYNTHASE, CHLOROPLASTIC"/>
    <property type="match status" value="1"/>
</dbReference>
<evidence type="ECO:0000256" key="2">
    <source>
        <dbReference type="ARBA" id="ARBA00022723"/>
    </source>
</evidence>
<feature type="compositionally biased region" description="Basic residues" evidence="4">
    <location>
        <begin position="30"/>
        <end position="41"/>
    </location>
</feature>
<dbReference type="SUPFAM" id="SSF48239">
    <property type="entry name" value="Terpenoid cyclases/Protein prenyltransferases"/>
    <property type="match status" value="1"/>
</dbReference>
<dbReference type="Proteomes" id="UP000006591">
    <property type="component" value="Chromosome 1"/>
</dbReference>
<reference evidence="5" key="1">
    <citation type="submission" date="2015-04" db="UniProtKB">
        <authorList>
            <consortium name="EnsemblPlants"/>
        </authorList>
    </citation>
    <scope>IDENTIFICATION</scope>
    <source>
        <strain evidence="5">SL10</strain>
    </source>
</reference>
<dbReference type="eggNOG" id="ENOG502QQN6">
    <property type="taxonomic scope" value="Eukaryota"/>
</dbReference>
<dbReference type="GO" id="GO:0010333">
    <property type="term" value="F:terpene synthase activity"/>
    <property type="evidence" value="ECO:0007669"/>
    <property type="project" value="InterPro"/>
</dbReference>
<comment type="cofactor">
    <cofactor evidence="1">
        <name>Mg(2+)</name>
        <dbReference type="ChEBI" id="CHEBI:18420"/>
    </cofactor>
</comment>
<dbReference type="InterPro" id="IPR008930">
    <property type="entry name" value="Terpenoid_cyclase/PrenylTrfase"/>
</dbReference>
<dbReference type="EnsemblPlants" id="ONIVA01G09360.1">
    <property type="protein sequence ID" value="ONIVA01G09360.1"/>
    <property type="gene ID" value="ONIVA01G09360"/>
</dbReference>
<feature type="region of interest" description="Disordered" evidence="4">
    <location>
        <begin position="27"/>
        <end position="48"/>
    </location>
</feature>
<keyword evidence="6" id="KW-1185">Reference proteome</keyword>
<dbReference type="STRING" id="4536.A0A0E0FIG1"/>